<dbReference type="Proteomes" id="UP001223720">
    <property type="component" value="Chromosome"/>
</dbReference>
<accession>A0AAX3WCW0</accession>
<dbReference type="InterPro" id="IPR007048">
    <property type="entry name" value="IraD/Gp25-like"/>
</dbReference>
<dbReference type="InterPro" id="IPR017737">
    <property type="entry name" value="TssE1-like"/>
</dbReference>
<dbReference type="Pfam" id="PF04965">
    <property type="entry name" value="GPW_gp25"/>
    <property type="match status" value="1"/>
</dbReference>
<dbReference type="RefSeq" id="WP_283535187.1">
    <property type="nucleotide sequence ID" value="NZ_CP073633.1"/>
</dbReference>
<gene>
    <name evidence="2" type="primary">tssE</name>
    <name evidence="2" type="ORF">KEC54_19700</name>
</gene>
<dbReference type="AlphaFoldDB" id="A0AAX3WCW0"/>
<dbReference type="PANTHER" id="PTHR38595">
    <property type="entry name" value="CYTOPLASMIC PROTEIN-RELATED"/>
    <property type="match status" value="1"/>
</dbReference>
<dbReference type="SUPFAM" id="SSF160719">
    <property type="entry name" value="gpW/gp25-like"/>
    <property type="match status" value="1"/>
</dbReference>
<evidence type="ECO:0000259" key="1">
    <source>
        <dbReference type="Pfam" id="PF04965"/>
    </source>
</evidence>
<proteinExistence type="predicted"/>
<dbReference type="NCBIfam" id="TIGR03357">
    <property type="entry name" value="VI_zyme"/>
    <property type="match status" value="1"/>
</dbReference>
<protein>
    <submittedName>
        <fullName evidence="2">Type VI secretion system baseplate subunit TssE</fullName>
    </submittedName>
</protein>
<feature type="domain" description="IraD/Gp25-like" evidence="1">
    <location>
        <begin position="57"/>
        <end position="159"/>
    </location>
</feature>
<evidence type="ECO:0000313" key="3">
    <source>
        <dbReference type="Proteomes" id="UP001223720"/>
    </source>
</evidence>
<dbReference type="InterPro" id="IPR053176">
    <property type="entry name" value="T6SS_TssE1-like"/>
</dbReference>
<dbReference type="EMBL" id="CP073633">
    <property type="protein sequence ID" value="WHQ68584.1"/>
    <property type="molecule type" value="Genomic_DNA"/>
</dbReference>
<evidence type="ECO:0000313" key="2">
    <source>
        <dbReference type="EMBL" id="WHQ68584.1"/>
    </source>
</evidence>
<organism evidence="2 3">
    <name type="scientific">Methylorubrum extorquens</name>
    <name type="common">Methylobacterium dichloromethanicum</name>
    <name type="synonym">Methylobacterium extorquens</name>
    <dbReference type="NCBI Taxonomy" id="408"/>
    <lineage>
        <taxon>Bacteria</taxon>
        <taxon>Pseudomonadati</taxon>
        <taxon>Pseudomonadota</taxon>
        <taxon>Alphaproteobacteria</taxon>
        <taxon>Hyphomicrobiales</taxon>
        <taxon>Methylobacteriaceae</taxon>
        <taxon>Methylorubrum</taxon>
    </lineage>
</organism>
<reference evidence="2" key="1">
    <citation type="journal article" date="2022" name="Biotechnol. Bioprocess Eng.">
        <title>Pan-genome Analysis Reveals Comparative Genomic Features of Central Metabolic Pathways in Methylorubrum extorquens.</title>
        <authorList>
            <person name="Lee G.M."/>
            <person name="Scott-Nevros Z.K."/>
            <person name="Lee S.-M."/>
            <person name="Kim D."/>
        </authorList>
    </citation>
    <scope>NUCLEOTIDE SEQUENCE</scope>
    <source>
        <strain evidence="2">ATCC 55366</strain>
    </source>
</reference>
<sequence>MTARAGGARVRNPIMEVFRAANGTRDARVRTETRDDAGGRILPGRGVHPRSLINATSLQSSVSLDLERLMNVVHLAADLDLSAFPHVRRSVLNHGFPDIARMTIEEAAVNGIAAEIETALRTFEPRLAPASIVARRDEAIDPAELKLRFIVRAEIHAEPLNVPVEFVADLERDTGRIKVGRR</sequence>
<dbReference type="PANTHER" id="PTHR38595:SF1">
    <property type="entry name" value="TYPE VI SECRETION SYSTEM COMPONENT TSSE1"/>
    <property type="match status" value="1"/>
</dbReference>
<name>A0AAX3WCW0_METEX</name>